<evidence type="ECO:0000313" key="4">
    <source>
        <dbReference type="Proteomes" id="UP000325440"/>
    </source>
</evidence>
<feature type="transmembrane region" description="Helical" evidence="2">
    <location>
        <begin position="16"/>
        <end position="37"/>
    </location>
</feature>
<organism evidence="3 4">
    <name type="scientific">Cinara cedri</name>
    <dbReference type="NCBI Taxonomy" id="506608"/>
    <lineage>
        <taxon>Eukaryota</taxon>
        <taxon>Metazoa</taxon>
        <taxon>Ecdysozoa</taxon>
        <taxon>Arthropoda</taxon>
        <taxon>Hexapoda</taxon>
        <taxon>Insecta</taxon>
        <taxon>Pterygota</taxon>
        <taxon>Neoptera</taxon>
        <taxon>Paraneoptera</taxon>
        <taxon>Hemiptera</taxon>
        <taxon>Sternorrhyncha</taxon>
        <taxon>Aphidomorpha</taxon>
        <taxon>Aphidoidea</taxon>
        <taxon>Aphididae</taxon>
        <taxon>Lachninae</taxon>
        <taxon>Cinara</taxon>
    </lineage>
</organism>
<keyword evidence="2" id="KW-1133">Transmembrane helix</keyword>
<evidence type="ECO:0000256" key="2">
    <source>
        <dbReference type="SAM" id="Phobius"/>
    </source>
</evidence>
<keyword evidence="2" id="KW-0472">Membrane</keyword>
<dbReference type="AlphaFoldDB" id="A0A5E4NNV2"/>
<evidence type="ECO:0000256" key="1">
    <source>
        <dbReference type="SAM" id="MobiDB-lite"/>
    </source>
</evidence>
<name>A0A5E4NNV2_9HEMI</name>
<dbReference type="EMBL" id="CABPRJ010002403">
    <property type="protein sequence ID" value="VVC45451.1"/>
    <property type="molecule type" value="Genomic_DNA"/>
</dbReference>
<keyword evidence="4" id="KW-1185">Reference proteome</keyword>
<reference evidence="3 4" key="1">
    <citation type="submission" date="2019-08" db="EMBL/GenBank/DDBJ databases">
        <authorList>
            <person name="Alioto T."/>
            <person name="Alioto T."/>
            <person name="Gomez Garrido J."/>
        </authorList>
    </citation>
    <scope>NUCLEOTIDE SEQUENCE [LARGE SCALE GENOMIC DNA]</scope>
</reference>
<dbReference type="OrthoDB" id="10661826at2759"/>
<gene>
    <name evidence="3" type="ORF">CINCED_3A001958</name>
</gene>
<sequence>MNERVYYALRIERYESVVIIILMILMICMIIIIIIVMRTGRQAVTTTAADWKIMRARVSGGLDDRSTATAIVGRRRAVRVSVCRRSRAAAAAAAAAAATRPTDDLRAWPASIQMVLVCCSATTTTTTTTTAVALPRDEIRNILGRRRRPSCLHHGRRFFYILSAARITRARARAIVFSTPAPASPFKRSPCPLKPTTKRPTVYRLHSHRRRPKVFSSLDFGHSSCTGPQPPSPPLKKSRRVISRDYVTAKCFPFSDSSRREVQHSVKARWAANAAVRIRGTPACQTSKISLCEINS</sequence>
<accession>A0A5E4NNV2</accession>
<keyword evidence="2" id="KW-0812">Transmembrane</keyword>
<protein>
    <submittedName>
        <fullName evidence="3">Uncharacterized protein</fullName>
    </submittedName>
</protein>
<dbReference type="Proteomes" id="UP000325440">
    <property type="component" value="Unassembled WGS sequence"/>
</dbReference>
<evidence type="ECO:0000313" key="3">
    <source>
        <dbReference type="EMBL" id="VVC45451.1"/>
    </source>
</evidence>
<feature type="region of interest" description="Disordered" evidence="1">
    <location>
        <begin position="218"/>
        <end position="239"/>
    </location>
</feature>
<proteinExistence type="predicted"/>